<feature type="transmembrane region" description="Helical" evidence="1">
    <location>
        <begin position="129"/>
        <end position="153"/>
    </location>
</feature>
<name>A0A317NJM6_9NOCA</name>
<feature type="transmembrane region" description="Helical" evidence="1">
    <location>
        <begin position="100"/>
        <end position="123"/>
    </location>
</feature>
<evidence type="ECO:0000313" key="3">
    <source>
        <dbReference type="Proteomes" id="UP000246410"/>
    </source>
</evidence>
<dbReference type="Proteomes" id="UP000246410">
    <property type="component" value="Unassembled WGS sequence"/>
</dbReference>
<protein>
    <submittedName>
        <fullName evidence="2">Uncharacterized protein</fullName>
    </submittedName>
</protein>
<proteinExistence type="predicted"/>
<evidence type="ECO:0000313" key="2">
    <source>
        <dbReference type="EMBL" id="PWV75102.1"/>
    </source>
</evidence>
<organism evidence="2 3">
    <name type="scientific">Nocardia neocaledoniensis</name>
    <dbReference type="NCBI Taxonomy" id="236511"/>
    <lineage>
        <taxon>Bacteria</taxon>
        <taxon>Bacillati</taxon>
        <taxon>Actinomycetota</taxon>
        <taxon>Actinomycetes</taxon>
        <taxon>Mycobacteriales</taxon>
        <taxon>Nocardiaceae</taxon>
        <taxon>Nocardia</taxon>
    </lineage>
</organism>
<dbReference type="AlphaFoldDB" id="A0A317NJM6"/>
<keyword evidence="1" id="KW-1133">Transmembrane helix</keyword>
<feature type="transmembrane region" description="Helical" evidence="1">
    <location>
        <begin position="40"/>
        <end position="62"/>
    </location>
</feature>
<keyword evidence="1" id="KW-0472">Membrane</keyword>
<sequence>MYEGMGIMTTTLSATTSRISGTTGATGVPNSSHRDGVALWSLRAVGAGQGALGIALLIAGIAGSSTGAAPAALAVFGAAFLLLGAATASRPRPIIDRAPIGTLAVLADSALTVAGVGMLLLAWAELSTAGAAALLVGIVVAVVAAIATAFAGIDDRAAK</sequence>
<gene>
    <name evidence="2" type="ORF">DFR69_105176</name>
</gene>
<accession>A0A317NJM6</accession>
<reference evidence="2 3" key="1">
    <citation type="submission" date="2018-05" db="EMBL/GenBank/DDBJ databases">
        <title>Genomic Encyclopedia of Type Strains, Phase IV (KMG-IV): sequencing the most valuable type-strain genomes for metagenomic binning, comparative biology and taxonomic classification.</title>
        <authorList>
            <person name="Goeker M."/>
        </authorList>
    </citation>
    <scope>NUCLEOTIDE SEQUENCE [LARGE SCALE GENOMIC DNA]</scope>
    <source>
        <strain evidence="2 3">DSM 44717</strain>
    </source>
</reference>
<comment type="caution">
    <text evidence="2">The sequence shown here is derived from an EMBL/GenBank/DDBJ whole genome shotgun (WGS) entry which is preliminary data.</text>
</comment>
<feature type="transmembrane region" description="Helical" evidence="1">
    <location>
        <begin position="68"/>
        <end position="88"/>
    </location>
</feature>
<evidence type="ECO:0000256" key="1">
    <source>
        <dbReference type="SAM" id="Phobius"/>
    </source>
</evidence>
<dbReference type="EMBL" id="QGTL01000005">
    <property type="protein sequence ID" value="PWV75102.1"/>
    <property type="molecule type" value="Genomic_DNA"/>
</dbReference>
<keyword evidence="1" id="KW-0812">Transmembrane</keyword>
<keyword evidence="3" id="KW-1185">Reference proteome</keyword>